<evidence type="ECO:0000313" key="5">
    <source>
        <dbReference type="Proteomes" id="UP000092698"/>
    </source>
</evidence>
<accession>A0A1C7DB00</accession>
<dbReference type="Proteomes" id="UP000092698">
    <property type="component" value="Chromosome"/>
</dbReference>
<organism evidence="4 5">
    <name type="scientific">Paraurantiacibacter namhicola</name>
    <dbReference type="NCBI Taxonomy" id="645517"/>
    <lineage>
        <taxon>Bacteria</taxon>
        <taxon>Pseudomonadati</taxon>
        <taxon>Pseudomonadota</taxon>
        <taxon>Alphaproteobacteria</taxon>
        <taxon>Sphingomonadales</taxon>
        <taxon>Erythrobacteraceae</taxon>
        <taxon>Paraurantiacibacter</taxon>
    </lineage>
</organism>
<protein>
    <submittedName>
        <fullName evidence="4">ATP12 chaperone protein</fullName>
    </submittedName>
</protein>
<evidence type="ECO:0000313" key="4">
    <source>
        <dbReference type="EMBL" id="ANU08628.1"/>
    </source>
</evidence>
<comment type="similarity">
    <text evidence="1">Belongs to the ATP12 family.</text>
</comment>
<dbReference type="InterPro" id="IPR011419">
    <property type="entry name" value="ATP12_ATP_synth-F1-assembly"/>
</dbReference>
<reference evidence="4 5" key="1">
    <citation type="submission" date="2016-07" db="EMBL/GenBank/DDBJ databases">
        <title>Complete genome sequence of Altererythrobacter namhicola JCM 16345T, containing esterase-encoding genes.</title>
        <authorList>
            <person name="Cheng H."/>
            <person name="Wu Y.-H."/>
            <person name="Jian S.-L."/>
            <person name="Huo Y.-Y."/>
            <person name="Wang C.-S."/>
            <person name="Xu X.-W."/>
        </authorList>
    </citation>
    <scope>NUCLEOTIDE SEQUENCE [LARGE SCALE GENOMIC DNA]</scope>
    <source>
        <strain evidence="4 5">JCM 16345</strain>
    </source>
</reference>
<dbReference type="Gene3D" id="1.10.3580.10">
    <property type="entry name" value="ATP12 ATPase"/>
    <property type="match status" value="1"/>
</dbReference>
<dbReference type="PANTHER" id="PTHR21013:SF10">
    <property type="entry name" value="ATP SYNTHASE MITOCHONDRIAL F1 COMPLEX ASSEMBLY FACTOR 2"/>
    <property type="match status" value="1"/>
</dbReference>
<dbReference type="PANTHER" id="PTHR21013">
    <property type="entry name" value="ATP SYNTHASE MITOCHONDRIAL F1 COMPLEX ASSEMBLY FACTOR 2/ATP12 PROTEIN, MITOCHONDRIAL PRECURSOR"/>
    <property type="match status" value="1"/>
</dbReference>
<keyword evidence="2" id="KW-0809">Transit peptide</keyword>
<dbReference type="AlphaFoldDB" id="A0A1C7DB00"/>
<dbReference type="Gene3D" id="3.30.2180.10">
    <property type="entry name" value="ATP12-like"/>
    <property type="match status" value="1"/>
</dbReference>
<gene>
    <name evidence="4" type="ORF">A6F65_02345</name>
</gene>
<dbReference type="STRING" id="645517.A6F65_02345"/>
<dbReference type="SUPFAM" id="SSF160909">
    <property type="entry name" value="ATP12-like"/>
    <property type="match status" value="1"/>
</dbReference>
<name>A0A1C7DB00_9SPHN</name>
<dbReference type="EMBL" id="CP016545">
    <property type="protein sequence ID" value="ANU08628.1"/>
    <property type="molecule type" value="Genomic_DNA"/>
</dbReference>
<evidence type="ECO:0000256" key="2">
    <source>
        <dbReference type="ARBA" id="ARBA00022946"/>
    </source>
</evidence>
<proteinExistence type="inferred from homology"/>
<dbReference type="OrthoDB" id="9797825at2"/>
<dbReference type="InterPro" id="IPR042272">
    <property type="entry name" value="ATP12_ATP_synth-F1-assembly_N"/>
</dbReference>
<sequence length="231" mass="25426">MKRFWKDVTVRQSEGCWQLALDERVLKTQGGHALLLPTQALAEALAQEWRDQGEVVDPHGFVLRDLADYAIDCVGQDRDASIARLLPYAQTDTLCYRADPGSAHLARQEELWEPLLQACEARLDCRFERVSGIIHSAQPAATMTALETELKRYSQWELASLETTVPMAASLVTGLAALDAGADADALFAAANAEEDWQAELWGKDAEAEAARAARLGAFRQAVRFASLAQR</sequence>
<keyword evidence="3" id="KW-0143">Chaperone</keyword>
<dbReference type="GO" id="GO:0043461">
    <property type="term" value="P:proton-transporting ATP synthase complex assembly"/>
    <property type="evidence" value="ECO:0007669"/>
    <property type="project" value="InterPro"/>
</dbReference>
<evidence type="ECO:0000256" key="1">
    <source>
        <dbReference type="ARBA" id="ARBA00008231"/>
    </source>
</evidence>
<dbReference type="Pfam" id="PF07542">
    <property type="entry name" value="ATP12"/>
    <property type="match status" value="1"/>
</dbReference>
<dbReference type="PATRIC" id="fig|645517.4.peg.2331"/>
<dbReference type="RefSeq" id="WP_067788986.1">
    <property type="nucleotide sequence ID" value="NZ_CP016545.1"/>
</dbReference>
<dbReference type="KEGG" id="anh:A6F65_02345"/>
<keyword evidence="5" id="KW-1185">Reference proteome</keyword>
<dbReference type="InterPro" id="IPR023335">
    <property type="entry name" value="ATP12_ortho_dom_sf"/>
</dbReference>
<evidence type="ECO:0000256" key="3">
    <source>
        <dbReference type="ARBA" id="ARBA00023186"/>
    </source>
</evidence>